<reference evidence="1 2" key="1">
    <citation type="submission" date="2015-01" db="EMBL/GenBank/DDBJ databases">
        <title>Evolution of Trichinella species and genotypes.</title>
        <authorList>
            <person name="Korhonen P.K."/>
            <person name="Edoardo P."/>
            <person name="Giuseppe L.R."/>
            <person name="Gasser R.B."/>
        </authorList>
    </citation>
    <scope>NUCLEOTIDE SEQUENCE [LARGE SCALE GENOMIC DNA]</scope>
    <source>
        <strain evidence="1">ISS3</strain>
    </source>
</reference>
<accession>A0A0V0YSW9</accession>
<comment type="caution">
    <text evidence="1">The sequence shown here is derived from an EMBL/GenBank/DDBJ whole genome shotgun (WGS) entry which is preliminary data.</text>
</comment>
<protein>
    <submittedName>
        <fullName evidence="1">Uncharacterized protein</fullName>
    </submittedName>
</protein>
<gene>
    <name evidence="1" type="ORF">T01_8235</name>
</gene>
<evidence type="ECO:0000313" key="2">
    <source>
        <dbReference type="Proteomes" id="UP000054776"/>
    </source>
</evidence>
<dbReference type="InParanoid" id="A0A0V0YSW9"/>
<dbReference type="EMBL" id="JYDH01005729">
    <property type="protein sequence ID" value="KRY02858.1"/>
    <property type="molecule type" value="Genomic_DNA"/>
</dbReference>
<dbReference type="Proteomes" id="UP000054776">
    <property type="component" value="Unassembled WGS sequence"/>
</dbReference>
<keyword evidence="2" id="KW-1185">Reference proteome</keyword>
<proteinExistence type="predicted"/>
<sequence>MGSVFNVENLSVINNTGDPEVTVFCFSWCVIL</sequence>
<dbReference type="AlphaFoldDB" id="A0A0V0YSW9"/>
<organism evidence="1 2">
    <name type="scientific">Trichinella spiralis</name>
    <name type="common">Trichina worm</name>
    <dbReference type="NCBI Taxonomy" id="6334"/>
    <lineage>
        <taxon>Eukaryota</taxon>
        <taxon>Metazoa</taxon>
        <taxon>Ecdysozoa</taxon>
        <taxon>Nematoda</taxon>
        <taxon>Enoplea</taxon>
        <taxon>Dorylaimia</taxon>
        <taxon>Trichinellida</taxon>
        <taxon>Trichinellidae</taxon>
        <taxon>Trichinella</taxon>
    </lineage>
</organism>
<evidence type="ECO:0000313" key="1">
    <source>
        <dbReference type="EMBL" id="KRY02858.1"/>
    </source>
</evidence>
<name>A0A0V0YSW9_TRISP</name>